<feature type="compositionally biased region" description="Low complexity" evidence="1">
    <location>
        <begin position="372"/>
        <end position="388"/>
    </location>
</feature>
<dbReference type="InterPro" id="IPR048367">
    <property type="entry name" value="TNP-like_RNaseH_C"/>
</dbReference>
<dbReference type="AlphaFoldDB" id="A0A9J6EZ13"/>
<feature type="region of interest" description="Disordered" evidence="1">
    <location>
        <begin position="249"/>
        <end position="398"/>
    </location>
</feature>
<sequence length="651" mass="70991">MEKQAMCSAVGESLMRSVQESKKELAVQAETTFKKEQIGEHRINYDHYRVLQEVDGKEQLRIVPKLTAEHVCPDNMRKMSVKLAVQIIQDFMIILDLTERNHVEKGTAMFASQVTMESLRVTLSSILELTNDLLAKGARYVLTGKLNQDPLERFFGITRSFGGDEDHPTILSFSHIYRLLSLYTPVKASIAGNVQEEPTLILATVQETMKQGKKQQLATYEKLLTMMEEAADDANGDSTFEFVAVKDASMPSDTTEPRTDDSAAGSVVKTQQTVGSAEKTQQKAVPPSPPVVTTVPTSFQPAMPPQTLTQSQAPLRPSPFEHTQVSSAYSPGGTHPPPGVTATVAAPVPGSYASQFPPPMQSVYQPPPMGAQHQSQPPQQYYTSQPSHTYPAYSTGSGDQSFSVSLPTDYDHNLPQSPSGNSGMWGWFKGNDFLNKVAEKAKNSVDSMITTLDPGMKEFIYSGGDIDILVASHDDLRIIGPVREAFQKIFGRATVTGVTMPPSNMAPQPVGFAAGLKAAEDKITSLQMTGRIPAAQPILAVESFIVELTPDSWFDMHCLVLKDDSCGVFLHTFGQPTPVPAEFVAEIQDRTPADYPLRWCGLAVTVGEVASPRLVVPQSEWRAVLGGIPDAQLVNSAACALASMYRRALRR</sequence>
<dbReference type="Gene3D" id="3.90.950.10">
    <property type="match status" value="1"/>
</dbReference>
<feature type="compositionally biased region" description="Pro residues" evidence="1">
    <location>
        <begin position="356"/>
        <end position="369"/>
    </location>
</feature>
<evidence type="ECO:0000256" key="1">
    <source>
        <dbReference type="SAM" id="MobiDB-lite"/>
    </source>
</evidence>
<feature type="compositionally biased region" description="Polar residues" evidence="1">
    <location>
        <begin position="268"/>
        <end position="283"/>
    </location>
</feature>
<feature type="compositionally biased region" description="Low complexity" evidence="1">
    <location>
        <begin position="340"/>
        <end position="350"/>
    </location>
</feature>
<feature type="domain" description="Transposable element P transposase-like RNase H C-terminal" evidence="2">
    <location>
        <begin position="145"/>
        <end position="178"/>
    </location>
</feature>
<protein>
    <recommendedName>
        <fullName evidence="2">Transposable element P transposase-like RNase H C-terminal domain-containing protein</fullName>
    </recommendedName>
</protein>
<organism evidence="3 4">
    <name type="scientific">Rhipicephalus microplus</name>
    <name type="common">Cattle tick</name>
    <name type="synonym">Boophilus microplus</name>
    <dbReference type="NCBI Taxonomy" id="6941"/>
    <lineage>
        <taxon>Eukaryota</taxon>
        <taxon>Metazoa</taxon>
        <taxon>Ecdysozoa</taxon>
        <taxon>Arthropoda</taxon>
        <taxon>Chelicerata</taxon>
        <taxon>Arachnida</taxon>
        <taxon>Acari</taxon>
        <taxon>Parasitiformes</taxon>
        <taxon>Ixodida</taxon>
        <taxon>Ixodoidea</taxon>
        <taxon>Ixodidae</taxon>
        <taxon>Rhipicephalinae</taxon>
        <taxon>Rhipicephalus</taxon>
        <taxon>Boophilus</taxon>
    </lineage>
</organism>
<reference evidence="3" key="2">
    <citation type="submission" date="2021-09" db="EMBL/GenBank/DDBJ databases">
        <authorList>
            <person name="Jia N."/>
            <person name="Wang J."/>
            <person name="Shi W."/>
            <person name="Du L."/>
            <person name="Sun Y."/>
            <person name="Zhan W."/>
            <person name="Jiang J."/>
            <person name="Wang Q."/>
            <person name="Zhang B."/>
            <person name="Ji P."/>
            <person name="Sakyi L.B."/>
            <person name="Cui X."/>
            <person name="Yuan T."/>
            <person name="Jiang B."/>
            <person name="Yang W."/>
            <person name="Lam T.T.-Y."/>
            <person name="Chang Q."/>
            <person name="Ding S."/>
            <person name="Wang X."/>
            <person name="Zhu J."/>
            <person name="Ruan X."/>
            <person name="Zhao L."/>
            <person name="Wei J."/>
            <person name="Que T."/>
            <person name="Du C."/>
            <person name="Cheng J."/>
            <person name="Dai P."/>
            <person name="Han X."/>
            <person name="Huang E."/>
            <person name="Gao Y."/>
            <person name="Liu J."/>
            <person name="Shao H."/>
            <person name="Ye R."/>
            <person name="Li L."/>
            <person name="Wei W."/>
            <person name="Wang X."/>
            <person name="Wang C."/>
            <person name="Huo Q."/>
            <person name="Li W."/>
            <person name="Guo W."/>
            <person name="Chen H."/>
            <person name="Chen S."/>
            <person name="Zhou L."/>
            <person name="Zhou L."/>
            <person name="Ni X."/>
            <person name="Tian J."/>
            <person name="Zhou Y."/>
            <person name="Sheng Y."/>
            <person name="Liu T."/>
            <person name="Pan Y."/>
            <person name="Xia L."/>
            <person name="Li J."/>
            <person name="Zhao F."/>
            <person name="Cao W."/>
        </authorList>
    </citation>
    <scope>NUCLEOTIDE SEQUENCE</scope>
    <source>
        <strain evidence="3">Rmic-2018</strain>
        <tissue evidence="3">Larvae</tissue>
    </source>
</reference>
<evidence type="ECO:0000259" key="2">
    <source>
        <dbReference type="Pfam" id="PF21789"/>
    </source>
</evidence>
<proteinExistence type="predicted"/>
<dbReference type="GO" id="GO:0005737">
    <property type="term" value="C:cytoplasm"/>
    <property type="evidence" value="ECO:0007669"/>
    <property type="project" value="TreeGrafter"/>
</dbReference>
<reference evidence="3" key="1">
    <citation type="journal article" date="2020" name="Cell">
        <title>Large-Scale Comparative Analyses of Tick Genomes Elucidate Their Genetic Diversity and Vector Capacities.</title>
        <authorList>
            <consortium name="Tick Genome and Microbiome Consortium (TIGMIC)"/>
            <person name="Jia N."/>
            <person name="Wang J."/>
            <person name="Shi W."/>
            <person name="Du L."/>
            <person name="Sun Y."/>
            <person name="Zhan W."/>
            <person name="Jiang J.F."/>
            <person name="Wang Q."/>
            <person name="Zhang B."/>
            <person name="Ji P."/>
            <person name="Bell-Sakyi L."/>
            <person name="Cui X.M."/>
            <person name="Yuan T.T."/>
            <person name="Jiang B.G."/>
            <person name="Yang W.F."/>
            <person name="Lam T.T."/>
            <person name="Chang Q.C."/>
            <person name="Ding S.J."/>
            <person name="Wang X.J."/>
            <person name="Zhu J.G."/>
            <person name="Ruan X.D."/>
            <person name="Zhao L."/>
            <person name="Wei J.T."/>
            <person name="Ye R.Z."/>
            <person name="Que T.C."/>
            <person name="Du C.H."/>
            <person name="Zhou Y.H."/>
            <person name="Cheng J.X."/>
            <person name="Dai P.F."/>
            <person name="Guo W.B."/>
            <person name="Han X.H."/>
            <person name="Huang E.J."/>
            <person name="Li L.F."/>
            <person name="Wei W."/>
            <person name="Gao Y.C."/>
            <person name="Liu J.Z."/>
            <person name="Shao H.Z."/>
            <person name="Wang X."/>
            <person name="Wang C.C."/>
            <person name="Yang T.C."/>
            <person name="Huo Q.B."/>
            <person name="Li W."/>
            <person name="Chen H.Y."/>
            <person name="Chen S.E."/>
            <person name="Zhou L.G."/>
            <person name="Ni X.B."/>
            <person name="Tian J.H."/>
            <person name="Sheng Y."/>
            <person name="Liu T."/>
            <person name="Pan Y.S."/>
            <person name="Xia L.Y."/>
            <person name="Li J."/>
            <person name="Zhao F."/>
            <person name="Cao W.C."/>
        </authorList>
    </citation>
    <scope>NUCLEOTIDE SEQUENCE</scope>
    <source>
        <strain evidence="3">Rmic-2018</strain>
    </source>
</reference>
<dbReference type="VEuPathDB" id="VectorBase:LOC119187967"/>
<dbReference type="SUPFAM" id="SSF52972">
    <property type="entry name" value="ITPase-like"/>
    <property type="match status" value="1"/>
</dbReference>
<dbReference type="FunFam" id="3.90.950.10:FF:000017">
    <property type="entry name" value="Protein PRRC1-B"/>
    <property type="match status" value="1"/>
</dbReference>
<dbReference type="Pfam" id="PF21789">
    <property type="entry name" value="TNP-like_RNaseH_C"/>
    <property type="match status" value="1"/>
</dbReference>
<dbReference type="EMBL" id="JABSTU010000001">
    <property type="protein sequence ID" value="KAH8039690.1"/>
    <property type="molecule type" value="Genomic_DNA"/>
</dbReference>
<accession>A0A9J6EZ13</accession>
<comment type="caution">
    <text evidence="3">The sequence shown here is derived from an EMBL/GenBank/DDBJ whole genome shotgun (WGS) entry which is preliminary data.</text>
</comment>
<name>A0A9J6EZ13_RHIMP</name>
<evidence type="ECO:0000313" key="4">
    <source>
        <dbReference type="Proteomes" id="UP000821866"/>
    </source>
</evidence>
<dbReference type="PANTHER" id="PTHR23276">
    <property type="entry name" value="PROTEIN PRRC1"/>
    <property type="match status" value="1"/>
</dbReference>
<dbReference type="InterPro" id="IPR026534">
    <property type="entry name" value="PRRC1"/>
</dbReference>
<evidence type="ECO:0000313" key="3">
    <source>
        <dbReference type="EMBL" id="KAH8039690.1"/>
    </source>
</evidence>
<gene>
    <name evidence="3" type="ORF">HPB51_008283</name>
</gene>
<keyword evidence="4" id="KW-1185">Reference proteome</keyword>
<dbReference type="InterPro" id="IPR029001">
    <property type="entry name" value="ITPase-like_fam"/>
</dbReference>
<dbReference type="Proteomes" id="UP000821866">
    <property type="component" value="Chromosome 1"/>
</dbReference>
<dbReference type="GO" id="GO:0034237">
    <property type="term" value="F:protein kinase A regulatory subunit binding"/>
    <property type="evidence" value="ECO:0007669"/>
    <property type="project" value="TreeGrafter"/>
</dbReference>
<dbReference type="PANTHER" id="PTHR23276:SF2">
    <property type="entry name" value="PROTEIN PRRC1"/>
    <property type="match status" value="1"/>
</dbReference>